<evidence type="ECO:0000256" key="2">
    <source>
        <dbReference type="ARBA" id="ARBA00004370"/>
    </source>
</evidence>
<dbReference type="GO" id="GO:0005524">
    <property type="term" value="F:ATP binding"/>
    <property type="evidence" value="ECO:0007669"/>
    <property type="project" value="UniProtKB-KW"/>
</dbReference>
<keyword evidence="10 13" id="KW-1133">Transmembrane helix</keyword>
<dbReference type="SMART" id="SM00387">
    <property type="entry name" value="HATPase_c"/>
    <property type="match status" value="1"/>
</dbReference>
<evidence type="ECO:0000256" key="7">
    <source>
        <dbReference type="ARBA" id="ARBA00022741"/>
    </source>
</evidence>
<dbReference type="Proteomes" id="UP000030661">
    <property type="component" value="Unassembled WGS sequence"/>
</dbReference>
<evidence type="ECO:0000256" key="3">
    <source>
        <dbReference type="ARBA" id="ARBA00012438"/>
    </source>
</evidence>
<dbReference type="InterPro" id="IPR036890">
    <property type="entry name" value="HATPase_C_sf"/>
</dbReference>
<evidence type="ECO:0000256" key="6">
    <source>
        <dbReference type="ARBA" id="ARBA00022692"/>
    </source>
</evidence>
<dbReference type="InterPro" id="IPR003594">
    <property type="entry name" value="HATPase_dom"/>
</dbReference>
<dbReference type="GO" id="GO:0000155">
    <property type="term" value="F:phosphorelay sensor kinase activity"/>
    <property type="evidence" value="ECO:0007669"/>
    <property type="project" value="InterPro"/>
</dbReference>
<keyword evidence="4" id="KW-0597">Phosphoprotein</keyword>
<dbReference type="STRING" id="1499967.U27_00534"/>
<dbReference type="PANTHER" id="PTHR43047:SF64">
    <property type="entry name" value="HISTIDINE KINASE CONTAINING CHEY-HOMOLOGOUS RECEIVER DOMAIN AND PAS DOMAIN-RELATED"/>
    <property type="match status" value="1"/>
</dbReference>
<evidence type="ECO:0000256" key="8">
    <source>
        <dbReference type="ARBA" id="ARBA00022777"/>
    </source>
</evidence>
<keyword evidence="8 15" id="KW-0418">Kinase</keyword>
<dbReference type="InterPro" id="IPR005467">
    <property type="entry name" value="His_kinase_dom"/>
</dbReference>
<keyword evidence="16" id="KW-1185">Reference proteome</keyword>
<comment type="catalytic activity">
    <reaction evidence="1">
        <text>ATP + protein L-histidine = ADP + protein N-phospho-L-histidine.</text>
        <dbReference type="EC" id="2.7.13.3"/>
    </reaction>
</comment>
<reference evidence="15" key="1">
    <citation type="journal article" date="2015" name="PeerJ">
        <title>First genomic representation of candidate bacterial phylum KSB3 points to enhanced environmental sensing as a trigger of wastewater bulking.</title>
        <authorList>
            <person name="Sekiguchi Y."/>
            <person name="Ohashi A."/>
            <person name="Parks D.H."/>
            <person name="Yamauchi T."/>
            <person name="Tyson G.W."/>
            <person name="Hugenholtz P."/>
        </authorList>
    </citation>
    <scope>NUCLEOTIDE SEQUENCE [LARGE SCALE GENOMIC DNA]</scope>
</reference>
<dbReference type="AlphaFoldDB" id="A0A081C7T2"/>
<dbReference type="FunFam" id="3.30.565.10:FF:000010">
    <property type="entry name" value="Sensor histidine kinase RcsC"/>
    <property type="match status" value="1"/>
</dbReference>
<evidence type="ECO:0000256" key="4">
    <source>
        <dbReference type="ARBA" id="ARBA00022553"/>
    </source>
</evidence>
<evidence type="ECO:0000313" key="16">
    <source>
        <dbReference type="Proteomes" id="UP000030661"/>
    </source>
</evidence>
<dbReference type="HOGENOM" id="CLU_389174_0_0_0"/>
<gene>
    <name evidence="15" type="ORF">U27_00534</name>
</gene>
<feature type="domain" description="Histidine kinase" evidence="14">
    <location>
        <begin position="380"/>
        <end position="618"/>
    </location>
</feature>
<sequence>MNQQSIRFLHRKIGFVLTWNWGIFLLANLVFLLLFIGSDFLRLKEAAAAWQSLFLNRIHQLEQMVDAGTTVPSIPVAHELVIGADGMIKKTPISTLQGLILTVSGFFGKIHHLQPGRQAVVLFQDVVDGRQRVHFVKRYTDDFVVHSFATDNFFPFSLTGATHLSIVEGGITWFSDDPRRIGDMYQYAPFAFESGRLYVAFADRIPNMAAARLIITQDITAEIKILLLTACMLLLVFDSVSLRTRKIRKDFSILQREQVDLMKLIQNLSSVVLRPGENVSDRLEHLAPALNQSLQDAEKTPLQFEENHQYYLLVQEFIGDILLLIDAVKTEEDKLRKNEHELKQYQEHLEDLVRERTAELIIAKEQAEAANLAKSVFLSNMSHELRTPLNGILGYAQILQRRHDADAAIKDGLKIIAQSGNHLLTLINDILDLAKIEARKLELCPAPMLLKDFLVGVIGIMRMRAQEKNVRFVVERDPQLPAGIQADEKRLRQVLLNLLGNAIKFTDSGGVVTFVVRLVAERSAVMKESEEQHSEDSVPHYEHVRFEVTDTGVGMTPEQLTKLFKPFEQVGDVSRHAEGAGLGLAISQQLVELMGGRIQVTSAPGQGSTFWFEAAFPDSAETTAAILTSQSEVVSCTDDEIVPPPRADLEAVYKLAIVGRVFEIQEYAERLETQDARYRPFARKIWALAQVFEDTQIAALVQQYLEETT</sequence>
<keyword evidence="5" id="KW-0808">Transferase</keyword>
<dbReference type="PRINTS" id="PR00344">
    <property type="entry name" value="BCTRLSENSOR"/>
</dbReference>
<evidence type="ECO:0000256" key="11">
    <source>
        <dbReference type="ARBA" id="ARBA00023136"/>
    </source>
</evidence>
<evidence type="ECO:0000256" key="5">
    <source>
        <dbReference type="ARBA" id="ARBA00022679"/>
    </source>
</evidence>
<dbReference type="FunFam" id="1.10.287.130:FF:000004">
    <property type="entry name" value="Ethylene receptor 1"/>
    <property type="match status" value="1"/>
</dbReference>
<dbReference type="PANTHER" id="PTHR43047">
    <property type="entry name" value="TWO-COMPONENT HISTIDINE PROTEIN KINASE"/>
    <property type="match status" value="1"/>
</dbReference>
<dbReference type="InterPro" id="IPR004358">
    <property type="entry name" value="Sig_transdc_His_kin-like_C"/>
</dbReference>
<keyword evidence="7" id="KW-0547">Nucleotide-binding</keyword>
<dbReference type="CDD" id="cd00082">
    <property type="entry name" value="HisKA"/>
    <property type="match status" value="1"/>
</dbReference>
<dbReference type="PROSITE" id="PS50109">
    <property type="entry name" value="HIS_KIN"/>
    <property type="match status" value="1"/>
</dbReference>
<evidence type="ECO:0000256" key="10">
    <source>
        <dbReference type="ARBA" id="ARBA00022989"/>
    </source>
</evidence>
<dbReference type="InterPro" id="IPR003661">
    <property type="entry name" value="HisK_dim/P_dom"/>
</dbReference>
<proteinExistence type="predicted"/>
<dbReference type="CDD" id="cd16922">
    <property type="entry name" value="HATPase_EvgS-ArcB-TorS-like"/>
    <property type="match status" value="1"/>
</dbReference>
<comment type="subcellular location">
    <subcellularLocation>
        <location evidence="2">Membrane</location>
    </subcellularLocation>
</comment>
<dbReference type="eggNOG" id="COG2205">
    <property type="taxonomic scope" value="Bacteria"/>
</dbReference>
<keyword evidence="11 13" id="KW-0472">Membrane</keyword>
<accession>A0A081C7T2</accession>
<dbReference type="SUPFAM" id="SSF55874">
    <property type="entry name" value="ATPase domain of HSP90 chaperone/DNA topoisomerase II/histidine kinase"/>
    <property type="match status" value="1"/>
</dbReference>
<name>A0A081C7T2_VECG1</name>
<dbReference type="GO" id="GO:0016020">
    <property type="term" value="C:membrane"/>
    <property type="evidence" value="ECO:0007669"/>
    <property type="project" value="UniProtKB-SubCell"/>
</dbReference>
<dbReference type="Gene3D" id="3.30.565.10">
    <property type="entry name" value="Histidine kinase-like ATPase, C-terminal domain"/>
    <property type="match status" value="1"/>
</dbReference>
<protein>
    <recommendedName>
        <fullName evidence="3">histidine kinase</fullName>
        <ecNumber evidence="3">2.7.13.3</ecNumber>
    </recommendedName>
</protein>
<dbReference type="Pfam" id="PF02518">
    <property type="entry name" value="HATPase_c"/>
    <property type="match status" value="1"/>
</dbReference>
<evidence type="ECO:0000256" key="9">
    <source>
        <dbReference type="ARBA" id="ARBA00022840"/>
    </source>
</evidence>
<dbReference type="EMBL" id="DF820474">
    <property type="protein sequence ID" value="GAK60637.1"/>
    <property type="molecule type" value="Genomic_DNA"/>
</dbReference>
<dbReference type="EC" id="2.7.13.3" evidence="3"/>
<dbReference type="Pfam" id="PF00512">
    <property type="entry name" value="HisKA"/>
    <property type="match status" value="1"/>
</dbReference>
<evidence type="ECO:0000256" key="1">
    <source>
        <dbReference type="ARBA" id="ARBA00000085"/>
    </source>
</evidence>
<evidence type="ECO:0000313" key="15">
    <source>
        <dbReference type="EMBL" id="GAK60637.1"/>
    </source>
</evidence>
<evidence type="ECO:0000256" key="12">
    <source>
        <dbReference type="SAM" id="Coils"/>
    </source>
</evidence>
<organism evidence="15">
    <name type="scientific">Vecturithrix granuli</name>
    <dbReference type="NCBI Taxonomy" id="1499967"/>
    <lineage>
        <taxon>Bacteria</taxon>
        <taxon>Candidatus Moduliflexota</taxon>
        <taxon>Candidatus Vecturitrichia</taxon>
        <taxon>Candidatus Vecturitrichales</taxon>
        <taxon>Candidatus Vecturitrichaceae</taxon>
        <taxon>Candidatus Vecturithrix</taxon>
    </lineage>
</organism>
<dbReference type="InterPro" id="IPR036097">
    <property type="entry name" value="HisK_dim/P_sf"/>
</dbReference>
<dbReference type="SMART" id="SM00388">
    <property type="entry name" value="HisKA"/>
    <property type="match status" value="1"/>
</dbReference>
<keyword evidence="9" id="KW-0067">ATP-binding</keyword>
<dbReference type="SUPFAM" id="SSF47384">
    <property type="entry name" value="Homodimeric domain of signal transducing histidine kinase"/>
    <property type="match status" value="1"/>
</dbReference>
<feature type="transmembrane region" description="Helical" evidence="13">
    <location>
        <begin position="12"/>
        <end position="36"/>
    </location>
</feature>
<dbReference type="Gene3D" id="1.10.287.130">
    <property type="match status" value="1"/>
</dbReference>
<feature type="coiled-coil region" evidence="12">
    <location>
        <begin position="328"/>
        <end position="355"/>
    </location>
</feature>
<evidence type="ECO:0000256" key="13">
    <source>
        <dbReference type="SAM" id="Phobius"/>
    </source>
</evidence>
<keyword evidence="12" id="KW-0175">Coiled coil</keyword>
<keyword evidence="6 13" id="KW-0812">Transmembrane</keyword>
<evidence type="ECO:0000259" key="14">
    <source>
        <dbReference type="PROSITE" id="PS50109"/>
    </source>
</evidence>